<feature type="compositionally biased region" description="Low complexity" evidence="6">
    <location>
        <begin position="354"/>
        <end position="367"/>
    </location>
</feature>
<dbReference type="PROSITE" id="PS00479">
    <property type="entry name" value="ZF_DAG_PE_1"/>
    <property type="match status" value="1"/>
</dbReference>
<evidence type="ECO:0000256" key="3">
    <source>
        <dbReference type="ARBA" id="ARBA00022833"/>
    </source>
</evidence>
<dbReference type="InterPro" id="IPR037778">
    <property type="entry name" value="C2_fungal_PKC"/>
</dbReference>
<feature type="coiled-coil region" evidence="5">
    <location>
        <begin position="14"/>
        <end position="64"/>
    </location>
</feature>
<dbReference type="CDD" id="cd08689">
    <property type="entry name" value="C2_fungal_Pkc1p"/>
    <property type="match status" value="1"/>
</dbReference>
<dbReference type="PROSITE" id="PS51860">
    <property type="entry name" value="REM_1"/>
    <property type="match status" value="2"/>
</dbReference>
<evidence type="ECO:0008006" key="12">
    <source>
        <dbReference type="Google" id="ProtNLM"/>
    </source>
</evidence>
<feature type="domain" description="REM-1" evidence="9">
    <location>
        <begin position="1"/>
        <end position="67"/>
    </location>
</feature>
<sequence length="613" mass="68752">MNDEEAIQNIYKKIEREKALINAANAMRAQTNNEAVRSRLDSQMREGRRNLQFFEEKLRDIQMRRVSQGVEGMSMNDSPDAPAPPPKDASGNYSGDRGSYGSGTGQYGDLQPPNHPYASPGPNTGGLSKPRPTFTKLDLIKYDTPHLGPRIQLMLSQIEFKLNVETQYLKGIEKMVQLYGMEGDRKSKADAAARKVESKQKIVLLKQALKRYEELHIDVDTADDQDDDSINTPNLRKPLSGQLSIRVIAVKDVDHAATGRFARGPETFVAVKVEDTVMARTRASRTDRWEAEYHNIEVDKANEIELTVYDKPSEHPMPIGLLWVRISDIIEEMRRKRIEAEMNSSGWVSADRMGSGSSGAPSQFPGQGPSGFGGSPTSPAPQQGQGAYGVPGPTPQVNSGPIDGWFNLEPTGQIQLQMSFVKTNKDRRPVDLGLGRRAAVRQRKEEVHEMYGHKFVQHQFYNIMRCALCGEFLKYSAGMQCEDCKYTCHTKCYSSVVTKCISKSNAETDPDEEKINHRIPHRFQPFSNVGANWCCHCGYMLPLGKKNCRKCSGLSLTTCHRDILLISYRMWAHVPRPVCTFGPRLLWHVNGCRKPDLGRHQDPKAKAGQSHFT</sequence>
<feature type="domain" description="Phorbol-ester/DAG-type" evidence="8">
    <location>
        <begin position="452"/>
        <end position="500"/>
    </location>
</feature>
<dbReference type="InterPro" id="IPR011072">
    <property type="entry name" value="HR1_rho-bd"/>
</dbReference>
<evidence type="ECO:0000256" key="4">
    <source>
        <dbReference type="PROSITE-ProRule" id="PRU01207"/>
    </source>
</evidence>
<dbReference type="InterPro" id="IPR037312">
    <property type="entry name" value="PKC-like_HR1"/>
</dbReference>
<dbReference type="Pfam" id="PF02185">
    <property type="entry name" value="HR1"/>
    <property type="match status" value="2"/>
</dbReference>
<comment type="caution">
    <text evidence="10">The sequence shown here is derived from an EMBL/GenBank/DDBJ whole genome shotgun (WGS) entry which is preliminary data.</text>
</comment>
<dbReference type="Proteomes" id="UP000777438">
    <property type="component" value="Unassembled WGS sequence"/>
</dbReference>
<dbReference type="AlphaFoldDB" id="A0A9P8WEP8"/>
<dbReference type="EMBL" id="JAGPYM010000004">
    <property type="protein sequence ID" value="KAH6895677.1"/>
    <property type="molecule type" value="Genomic_DNA"/>
</dbReference>
<dbReference type="InterPro" id="IPR035892">
    <property type="entry name" value="C2_domain_sf"/>
</dbReference>
<keyword evidence="1" id="KW-0479">Metal-binding</keyword>
<keyword evidence="11" id="KW-1185">Reference proteome</keyword>
<dbReference type="SUPFAM" id="SSF46585">
    <property type="entry name" value="HR1 repeat"/>
    <property type="match status" value="1"/>
</dbReference>
<dbReference type="Pfam" id="PF00130">
    <property type="entry name" value="C1_1"/>
    <property type="match status" value="1"/>
</dbReference>
<evidence type="ECO:0000256" key="6">
    <source>
        <dbReference type="SAM" id="MobiDB-lite"/>
    </source>
</evidence>
<evidence type="ECO:0000313" key="11">
    <source>
        <dbReference type="Proteomes" id="UP000777438"/>
    </source>
</evidence>
<dbReference type="FunFam" id="3.30.60.20:FF:000014">
    <property type="entry name" value="Protein kinase C"/>
    <property type="match status" value="1"/>
</dbReference>
<dbReference type="InterPro" id="IPR000008">
    <property type="entry name" value="C2_dom"/>
</dbReference>
<keyword evidence="2" id="KW-0677">Repeat</keyword>
<gene>
    <name evidence="10" type="ORF">B0T10DRAFT_223576</name>
</gene>
<dbReference type="PROSITE" id="PS50004">
    <property type="entry name" value="C2"/>
    <property type="match status" value="1"/>
</dbReference>
<feature type="region of interest" description="Disordered" evidence="6">
    <location>
        <begin position="343"/>
        <end position="394"/>
    </location>
</feature>
<dbReference type="InterPro" id="IPR036274">
    <property type="entry name" value="HR1_rpt_sf"/>
</dbReference>
<organism evidence="10 11">
    <name type="scientific">Thelonectria olida</name>
    <dbReference type="NCBI Taxonomy" id="1576542"/>
    <lineage>
        <taxon>Eukaryota</taxon>
        <taxon>Fungi</taxon>
        <taxon>Dikarya</taxon>
        <taxon>Ascomycota</taxon>
        <taxon>Pezizomycotina</taxon>
        <taxon>Sordariomycetes</taxon>
        <taxon>Hypocreomycetidae</taxon>
        <taxon>Hypocreales</taxon>
        <taxon>Nectriaceae</taxon>
        <taxon>Thelonectria</taxon>
    </lineage>
</organism>
<evidence type="ECO:0000256" key="1">
    <source>
        <dbReference type="ARBA" id="ARBA00022723"/>
    </source>
</evidence>
<dbReference type="SUPFAM" id="SSF57889">
    <property type="entry name" value="Cysteine-rich domain"/>
    <property type="match status" value="2"/>
</dbReference>
<evidence type="ECO:0000259" key="7">
    <source>
        <dbReference type="PROSITE" id="PS50004"/>
    </source>
</evidence>
<evidence type="ECO:0000259" key="8">
    <source>
        <dbReference type="PROSITE" id="PS50081"/>
    </source>
</evidence>
<dbReference type="SMART" id="SM00239">
    <property type="entry name" value="C2"/>
    <property type="match status" value="1"/>
</dbReference>
<feature type="region of interest" description="Disordered" evidence="6">
    <location>
        <begin position="71"/>
        <end position="132"/>
    </location>
</feature>
<proteinExistence type="predicted"/>
<feature type="coiled-coil region" evidence="5">
    <location>
        <begin position="195"/>
        <end position="225"/>
    </location>
</feature>
<dbReference type="CDD" id="cd20822">
    <property type="entry name" value="C1_ScPKC1-like_rpt1"/>
    <property type="match status" value="1"/>
</dbReference>
<protein>
    <recommendedName>
        <fullName evidence="12">Protein kinase C</fullName>
    </recommendedName>
</protein>
<dbReference type="PROSITE" id="PS50081">
    <property type="entry name" value="ZF_DAG_PE_2"/>
    <property type="match status" value="1"/>
</dbReference>
<feature type="domain" description="C2" evidence="7">
    <location>
        <begin position="224"/>
        <end position="342"/>
    </location>
</feature>
<dbReference type="OrthoDB" id="63267at2759"/>
<evidence type="ECO:0000259" key="9">
    <source>
        <dbReference type="PROSITE" id="PS51860"/>
    </source>
</evidence>
<dbReference type="InterPro" id="IPR046349">
    <property type="entry name" value="C1-like_sf"/>
</dbReference>
<dbReference type="GO" id="GO:0004697">
    <property type="term" value="F:diacylglycerol-dependent serine/threonine kinase activity"/>
    <property type="evidence" value="ECO:0007669"/>
    <property type="project" value="InterPro"/>
</dbReference>
<name>A0A9P8WEP8_9HYPO</name>
<dbReference type="GO" id="GO:0009272">
    <property type="term" value="P:fungal-type cell wall biogenesis"/>
    <property type="evidence" value="ECO:0007669"/>
    <property type="project" value="InterPro"/>
</dbReference>
<evidence type="ECO:0000256" key="5">
    <source>
        <dbReference type="SAM" id="Coils"/>
    </source>
</evidence>
<dbReference type="CDD" id="cd11620">
    <property type="entry name" value="HR1_PKC-like_2_fungi"/>
    <property type="match status" value="1"/>
</dbReference>
<keyword evidence="3" id="KW-0862">Zinc</keyword>
<dbReference type="SUPFAM" id="SSF49562">
    <property type="entry name" value="C2 domain (Calcium/lipid-binding domain, CaLB)"/>
    <property type="match status" value="1"/>
</dbReference>
<dbReference type="GO" id="GO:0046872">
    <property type="term" value="F:metal ion binding"/>
    <property type="evidence" value="ECO:0007669"/>
    <property type="project" value="UniProtKB-KW"/>
</dbReference>
<dbReference type="FunFam" id="1.10.287.160:FF:000004">
    <property type="entry name" value="Protein kinase C"/>
    <property type="match status" value="1"/>
</dbReference>
<dbReference type="InterPro" id="IPR002219">
    <property type="entry name" value="PKC_DAG/PE"/>
</dbReference>
<dbReference type="SMART" id="SM00109">
    <property type="entry name" value="C1"/>
    <property type="match status" value="1"/>
</dbReference>
<dbReference type="Gene3D" id="3.30.60.20">
    <property type="match status" value="1"/>
</dbReference>
<dbReference type="Gene3D" id="1.10.287.160">
    <property type="entry name" value="HR1 repeat"/>
    <property type="match status" value="1"/>
</dbReference>
<evidence type="ECO:0000256" key="2">
    <source>
        <dbReference type="ARBA" id="ARBA00022737"/>
    </source>
</evidence>
<dbReference type="SMART" id="SM00742">
    <property type="entry name" value="Hr1"/>
    <property type="match status" value="2"/>
</dbReference>
<evidence type="ECO:0000313" key="10">
    <source>
        <dbReference type="EMBL" id="KAH6895677.1"/>
    </source>
</evidence>
<feature type="domain" description="REM-1" evidence="9">
    <location>
        <begin position="141"/>
        <end position="218"/>
    </location>
</feature>
<dbReference type="GO" id="GO:0007165">
    <property type="term" value="P:signal transduction"/>
    <property type="evidence" value="ECO:0007669"/>
    <property type="project" value="InterPro"/>
</dbReference>
<reference evidence="10 11" key="1">
    <citation type="journal article" date="2021" name="Nat. Commun.">
        <title>Genetic determinants of endophytism in the Arabidopsis root mycobiome.</title>
        <authorList>
            <person name="Mesny F."/>
            <person name="Miyauchi S."/>
            <person name="Thiergart T."/>
            <person name="Pickel B."/>
            <person name="Atanasova L."/>
            <person name="Karlsson M."/>
            <person name="Huettel B."/>
            <person name="Barry K.W."/>
            <person name="Haridas S."/>
            <person name="Chen C."/>
            <person name="Bauer D."/>
            <person name="Andreopoulos W."/>
            <person name="Pangilinan J."/>
            <person name="LaButti K."/>
            <person name="Riley R."/>
            <person name="Lipzen A."/>
            <person name="Clum A."/>
            <person name="Drula E."/>
            <person name="Henrissat B."/>
            <person name="Kohler A."/>
            <person name="Grigoriev I.V."/>
            <person name="Martin F.M."/>
            <person name="Hacquard S."/>
        </authorList>
    </citation>
    <scope>NUCLEOTIDE SEQUENCE [LARGE SCALE GENOMIC DNA]</scope>
    <source>
        <strain evidence="10 11">MPI-CAGE-CH-0241</strain>
    </source>
</reference>
<keyword evidence="4 5" id="KW-0175">Coiled coil</keyword>
<accession>A0A9P8WEP8</accession>